<keyword evidence="4" id="KW-0645">Protease</keyword>
<feature type="compositionally biased region" description="Low complexity" evidence="14">
    <location>
        <begin position="707"/>
        <end position="731"/>
    </location>
</feature>
<feature type="domain" description="Penicillin-binding protein transpeptidase" evidence="16">
    <location>
        <begin position="351"/>
        <end position="631"/>
    </location>
</feature>
<dbReference type="EC" id="2.4.1.129" evidence="18"/>
<evidence type="ECO:0000256" key="8">
    <source>
        <dbReference type="ARBA" id="ARBA00022960"/>
    </source>
</evidence>
<evidence type="ECO:0000256" key="5">
    <source>
        <dbReference type="ARBA" id="ARBA00022676"/>
    </source>
</evidence>
<keyword evidence="8" id="KW-0133">Cell shape</keyword>
<keyword evidence="15" id="KW-1133">Transmembrane helix</keyword>
<keyword evidence="6 18" id="KW-0808">Transferase</keyword>
<keyword evidence="7" id="KW-0378">Hydrolase</keyword>
<dbReference type="SUPFAM" id="SSF56601">
    <property type="entry name" value="beta-lactamase/transpeptidase-like"/>
    <property type="match status" value="1"/>
</dbReference>
<evidence type="ECO:0000256" key="6">
    <source>
        <dbReference type="ARBA" id="ARBA00022679"/>
    </source>
</evidence>
<feature type="compositionally biased region" description="Low complexity" evidence="14">
    <location>
        <begin position="668"/>
        <end position="700"/>
    </location>
</feature>
<dbReference type="AlphaFoldDB" id="A0A401FKT7"/>
<dbReference type="InterPro" id="IPR050396">
    <property type="entry name" value="Glycosyltr_51/Transpeptidase"/>
</dbReference>
<feature type="compositionally biased region" description="Polar residues" evidence="14">
    <location>
        <begin position="1"/>
        <end position="15"/>
    </location>
</feature>
<evidence type="ECO:0000256" key="14">
    <source>
        <dbReference type="SAM" id="MobiDB-lite"/>
    </source>
</evidence>
<dbReference type="InterPro" id="IPR023346">
    <property type="entry name" value="Lysozyme-like_dom_sf"/>
</dbReference>
<comment type="caution">
    <text evidence="18">The sequence shown here is derived from an EMBL/GenBank/DDBJ whole genome shotgun (WGS) entry which is preliminary data.</text>
</comment>
<organism evidence="18 19">
    <name type="scientific">Lentilactobacillus kosonis</name>
    <dbReference type="NCBI Taxonomy" id="2810561"/>
    <lineage>
        <taxon>Bacteria</taxon>
        <taxon>Bacillati</taxon>
        <taxon>Bacillota</taxon>
        <taxon>Bacilli</taxon>
        <taxon>Lactobacillales</taxon>
        <taxon>Lactobacillaceae</taxon>
        <taxon>Lentilactobacillus</taxon>
    </lineage>
</organism>
<feature type="transmembrane region" description="Helical" evidence="15">
    <location>
        <begin position="33"/>
        <end position="54"/>
    </location>
</feature>
<dbReference type="Pfam" id="PF00912">
    <property type="entry name" value="Transgly"/>
    <property type="match status" value="1"/>
</dbReference>
<dbReference type="GO" id="GO:0008360">
    <property type="term" value="P:regulation of cell shape"/>
    <property type="evidence" value="ECO:0007669"/>
    <property type="project" value="UniProtKB-KW"/>
</dbReference>
<reference evidence="18 19" key="1">
    <citation type="submission" date="2017-11" db="EMBL/GenBank/DDBJ databases">
        <title>Draft Genome Sequence of Lactobacillus curieae NBRC 111893 isolated from Koso, a Japanese sugar-Vegetable Fermented Beverage.</title>
        <authorList>
            <person name="Chiou T.Y."/>
            <person name="Oshima K."/>
            <person name="Suda W."/>
            <person name="Hattori M."/>
            <person name="Takahashi T."/>
        </authorList>
    </citation>
    <scope>NUCLEOTIDE SEQUENCE [LARGE SCALE GENOMIC DNA]</scope>
    <source>
        <strain evidence="18 19">NBRC111893</strain>
    </source>
</reference>
<dbReference type="FunFam" id="1.10.3810.10:FF:000001">
    <property type="entry name" value="Penicillin-binding protein 1A"/>
    <property type="match status" value="1"/>
</dbReference>
<keyword evidence="3" id="KW-0121">Carboxypeptidase</keyword>
<dbReference type="GO" id="GO:0006508">
    <property type="term" value="P:proteolysis"/>
    <property type="evidence" value="ECO:0007669"/>
    <property type="project" value="UniProtKB-KW"/>
</dbReference>
<dbReference type="InterPro" id="IPR012338">
    <property type="entry name" value="Beta-lactam/transpept-like"/>
</dbReference>
<dbReference type="SUPFAM" id="SSF53955">
    <property type="entry name" value="Lysozyme-like"/>
    <property type="match status" value="1"/>
</dbReference>
<dbReference type="PANTHER" id="PTHR32282">
    <property type="entry name" value="BINDING PROTEIN TRANSPEPTIDASE, PUTATIVE-RELATED"/>
    <property type="match status" value="1"/>
</dbReference>
<evidence type="ECO:0000313" key="18">
    <source>
        <dbReference type="EMBL" id="GAY72999.1"/>
    </source>
</evidence>
<feature type="compositionally biased region" description="Polar residues" evidence="14">
    <location>
        <begin position="641"/>
        <end position="658"/>
    </location>
</feature>
<protein>
    <submittedName>
        <fullName evidence="18">Multimodular transpeptidase-transglycosylase</fullName>
        <ecNumber evidence="18">2.4.1.129</ecNumber>
    </submittedName>
</protein>
<accession>A0A401FKT7</accession>
<dbReference type="GO" id="GO:0009002">
    <property type="term" value="F:serine-type D-Ala-D-Ala carboxypeptidase activity"/>
    <property type="evidence" value="ECO:0007669"/>
    <property type="project" value="UniProtKB-EC"/>
</dbReference>
<dbReference type="GO" id="GO:0009252">
    <property type="term" value="P:peptidoglycan biosynthetic process"/>
    <property type="evidence" value="ECO:0007669"/>
    <property type="project" value="UniProtKB-KW"/>
</dbReference>
<dbReference type="Proteomes" id="UP000286974">
    <property type="component" value="Unassembled WGS sequence"/>
</dbReference>
<evidence type="ECO:0000256" key="13">
    <source>
        <dbReference type="ARBA" id="ARBA00049902"/>
    </source>
</evidence>
<dbReference type="InterPro" id="IPR001460">
    <property type="entry name" value="PCN-bd_Tpept"/>
</dbReference>
<evidence type="ECO:0000313" key="19">
    <source>
        <dbReference type="Proteomes" id="UP000286974"/>
    </source>
</evidence>
<dbReference type="NCBIfam" id="TIGR02074">
    <property type="entry name" value="PBP_1a_fam"/>
    <property type="match status" value="1"/>
</dbReference>
<feature type="domain" description="Glycosyl transferase family 51" evidence="17">
    <location>
        <begin position="77"/>
        <end position="255"/>
    </location>
</feature>
<feature type="region of interest" description="Disordered" evidence="14">
    <location>
        <begin position="1"/>
        <end position="23"/>
    </location>
</feature>
<proteinExistence type="inferred from homology"/>
<feature type="region of interest" description="Disordered" evidence="14">
    <location>
        <begin position="641"/>
        <end position="813"/>
    </location>
</feature>
<sequence>MSQNNPKQTGPNRRSQLPKPKKKRTWLRRTIKIIIWAVVILFVLGAGLFTYYAATAPKLTGAALSSDNSTKIYDANNQVISRLGSQNRDYVTSDKIPDTLKHAVVSIEDRRFYKHHGVDPIRIMGAAMANVTGSSLGLQGGSTLTQQLVKLSVFSTAASDRTMKRKAQEAWLAIQVENKYSKNKILEFYINKVYMGNGVYGMQTASEYYFNKSLAKLTLPQLALLAGMPQSPTLYNPYKYPKYATERRNEVLNAMVKNKAITSEQGQQAQATSVKSGLAKTHKKTSTSERLSKYTDAYLKQTLLELNKRGYKANSGLKVYTNLDLSAQKKLYQVSNSDPSIIYPSKRFQVGATLVDSKTGKVVAMQGARKTKVSFGLNRAVQTDRSSGSTAKPIMDYGPAIEYLKYPTYQPVKDTPYVYPGTDKSVMDFDNKYQGTITMRKALVESRNIPALRTLENVGVPKAQGFLKNLGMSFDKELELQNGIGLYVSSEQLAAAYAAFANGGVYHKPYLINKIVQADGKTKTYTAKGKRAMSPATAFMITDMLKGVMDSEGGSGTAAKVDGLYEAGKTGTTQYPSDFINQVPSDSSMDSWFSGYTKNYSLAIWTGYDRQFKANSYITQSQTTIAQQIYKNVMGYISQDKPNTDWTQPSDVGSNGSDNYYVAGYPGTQTDNSSNQTTSGFTVDNSSSSVSDSVDGTVTSPRNDGETTTSGTTSGSTSGASQSGTTTQQPAGGAGSGDDGDDNSDSSSSTDQNTTDSGSDSSTGDTSDSSNSNTSDSSTTNNNNNTNSNDPNTGGQANSNAQANNTAVDNSDQ</sequence>
<feature type="compositionally biased region" description="Polar residues" evidence="14">
    <location>
        <begin position="266"/>
        <end position="275"/>
    </location>
</feature>
<dbReference type="InterPro" id="IPR036950">
    <property type="entry name" value="PBP_transglycosylase"/>
</dbReference>
<dbReference type="GO" id="GO:0071555">
    <property type="term" value="P:cell wall organization"/>
    <property type="evidence" value="ECO:0007669"/>
    <property type="project" value="UniProtKB-KW"/>
</dbReference>
<dbReference type="EMBL" id="BEXA01000002">
    <property type="protein sequence ID" value="GAY72999.1"/>
    <property type="molecule type" value="Genomic_DNA"/>
</dbReference>
<evidence type="ECO:0000256" key="7">
    <source>
        <dbReference type="ARBA" id="ARBA00022801"/>
    </source>
</evidence>
<evidence type="ECO:0000256" key="10">
    <source>
        <dbReference type="ARBA" id="ARBA00023268"/>
    </source>
</evidence>
<keyword evidence="11" id="KW-0961">Cell wall biogenesis/degradation</keyword>
<evidence type="ECO:0000259" key="17">
    <source>
        <dbReference type="Pfam" id="PF00912"/>
    </source>
</evidence>
<evidence type="ECO:0000256" key="3">
    <source>
        <dbReference type="ARBA" id="ARBA00022645"/>
    </source>
</evidence>
<evidence type="ECO:0000256" key="9">
    <source>
        <dbReference type="ARBA" id="ARBA00022984"/>
    </source>
</evidence>
<dbReference type="PANTHER" id="PTHR32282:SF29">
    <property type="entry name" value="PENICILLIN-BINDING PROTEIN 1A"/>
    <property type="match status" value="1"/>
</dbReference>
<comment type="catalytic activity">
    <reaction evidence="12">
        <text>Preferential cleavage: (Ac)2-L-Lys-D-Ala-|-D-Ala. Also transpeptidation of peptidyl-alanyl moieties that are N-acyl substituents of D-alanine.</text>
        <dbReference type="EC" id="3.4.16.4"/>
    </reaction>
</comment>
<evidence type="ECO:0000259" key="16">
    <source>
        <dbReference type="Pfam" id="PF00905"/>
    </source>
</evidence>
<comment type="catalytic activity">
    <reaction evidence="13">
        <text>[GlcNAc-(1-&gt;4)-Mur2Ac(oyl-L-Ala-gamma-D-Glu-L-Lys-D-Ala-D-Ala)](n)-di-trans,octa-cis-undecaprenyl diphosphate + beta-D-GlcNAc-(1-&gt;4)-Mur2Ac(oyl-L-Ala-gamma-D-Glu-L-Lys-D-Ala-D-Ala)-di-trans,octa-cis-undecaprenyl diphosphate = [GlcNAc-(1-&gt;4)-Mur2Ac(oyl-L-Ala-gamma-D-Glu-L-Lys-D-Ala-D-Ala)](n+1)-di-trans,octa-cis-undecaprenyl diphosphate + di-trans,octa-cis-undecaprenyl diphosphate + H(+)</text>
        <dbReference type="Rhea" id="RHEA:23708"/>
        <dbReference type="Rhea" id="RHEA-COMP:9602"/>
        <dbReference type="Rhea" id="RHEA-COMP:9603"/>
        <dbReference type="ChEBI" id="CHEBI:15378"/>
        <dbReference type="ChEBI" id="CHEBI:58405"/>
        <dbReference type="ChEBI" id="CHEBI:60033"/>
        <dbReference type="ChEBI" id="CHEBI:78435"/>
        <dbReference type="EC" id="2.4.99.28"/>
    </reaction>
</comment>
<gene>
    <name evidence="18" type="ORF">NBRC111893_1145</name>
</gene>
<keyword evidence="19" id="KW-1185">Reference proteome</keyword>
<evidence type="ECO:0000256" key="1">
    <source>
        <dbReference type="ARBA" id="ARBA00007090"/>
    </source>
</evidence>
<dbReference type="Gene3D" id="3.40.710.10">
    <property type="entry name" value="DD-peptidase/beta-lactamase superfamily"/>
    <property type="match status" value="1"/>
</dbReference>
<keyword evidence="5 18" id="KW-0328">Glycosyltransferase</keyword>
<dbReference type="InterPro" id="IPR001264">
    <property type="entry name" value="Glyco_trans_51"/>
</dbReference>
<comment type="similarity">
    <text evidence="2">In the N-terminal section; belongs to the glycosyltransferase 51 family.</text>
</comment>
<keyword evidence="15" id="KW-0812">Transmembrane</keyword>
<dbReference type="RefSeq" id="WP_125008167.1">
    <property type="nucleotide sequence ID" value="NZ_BEXA01000002.1"/>
</dbReference>
<dbReference type="GO" id="GO:0008658">
    <property type="term" value="F:penicillin binding"/>
    <property type="evidence" value="ECO:0007669"/>
    <property type="project" value="InterPro"/>
</dbReference>
<feature type="compositionally biased region" description="Low complexity" evidence="14">
    <location>
        <begin position="745"/>
        <end position="807"/>
    </location>
</feature>
<keyword evidence="9" id="KW-0573">Peptidoglycan synthesis</keyword>
<feature type="region of interest" description="Disordered" evidence="14">
    <location>
        <begin position="266"/>
        <end position="287"/>
    </location>
</feature>
<keyword evidence="10" id="KW-0511">Multifunctional enzyme</keyword>
<name>A0A401FKT7_9LACO</name>
<dbReference type="GO" id="GO:0030288">
    <property type="term" value="C:outer membrane-bounded periplasmic space"/>
    <property type="evidence" value="ECO:0007669"/>
    <property type="project" value="TreeGrafter"/>
</dbReference>
<evidence type="ECO:0000256" key="15">
    <source>
        <dbReference type="SAM" id="Phobius"/>
    </source>
</evidence>
<evidence type="ECO:0000256" key="2">
    <source>
        <dbReference type="ARBA" id="ARBA00007739"/>
    </source>
</evidence>
<comment type="similarity">
    <text evidence="1">In the C-terminal section; belongs to the transpeptidase family.</text>
</comment>
<dbReference type="Gene3D" id="1.10.3810.10">
    <property type="entry name" value="Biosynthetic peptidoglycan transglycosylase-like"/>
    <property type="match status" value="1"/>
</dbReference>
<evidence type="ECO:0000256" key="12">
    <source>
        <dbReference type="ARBA" id="ARBA00034000"/>
    </source>
</evidence>
<dbReference type="GO" id="GO:0008955">
    <property type="term" value="F:peptidoglycan glycosyltransferase activity"/>
    <property type="evidence" value="ECO:0007669"/>
    <property type="project" value="UniProtKB-EC"/>
</dbReference>
<dbReference type="Pfam" id="PF00905">
    <property type="entry name" value="Transpeptidase"/>
    <property type="match status" value="1"/>
</dbReference>
<keyword evidence="15" id="KW-0472">Membrane</keyword>
<evidence type="ECO:0000256" key="4">
    <source>
        <dbReference type="ARBA" id="ARBA00022670"/>
    </source>
</evidence>
<dbReference type="OrthoDB" id="9766909at2"/>
<evidence type="ECO:0000256" key="11">
    <source>
        <dbReference type="ARBA" id="ARBA00023316"/>
    </source>
</evidence>